<protein>
    <submittedName>
        <fullName evidence="3">Uncharacterized protein</fullName>
    </submittedName>
</protein>
<evidence type="ECO:0000256" key="1">
    <source>
        <dbReference type="SAM" id="Coils"/>
    </source>
</evidence>
<feature type="region of interest" description="Disordered" evidence="2">
    <location>
        <begin position="320"/>
        <end position="374"/>
    </location>
</feature>
<feature type="non-terminal residue" evidence="3">
    <location>
        <position position="1"/>
    </location>
</feature>
<organism evidence="3 4">
    <name type="scientific">Thlaspi arvense</name>
    <name type="common">Field penny-cress</name>
    <dbReference type="NCBI Taxonomy" id="13288"/>
    <lineage>
        <taxon>Eukaryota</taxon>
        <taxon>Viridiplantae</taxon>
        <taxon>Streptophyta</taxon>
        <taxon>Embryophyta</taxon>
        <taxon>Tracheophyta</taxon>
        <taxon>Spermatophyta</taxon>
        <taxon>Magnoliopsida</taxon>
        <taxon>eudicotyledons</taxon>
        <taxon>Gunneridae</taxon>
        <taxon>Pentapetalae</taxon>
        <taxon>rosids</taxon>
        <taxon>malvids</taxon>
        <taxon>Brassicales</taxon>
        <taxon>Brassicaceae</taxon>
        <taxon>Thlaspideae</taxon>
        <taxon>Thlaspi</taxon>
    </lineage>
</organism>
<proteinExistence type="predicted"/>
<dbReference type="Proteomes" id="UP000836841">
    <property type="component" value="Chromosome 5"/>
</dbReference>
<dbReference type="PANTHER" id="PTHR34778:SF4">
    <property type="entry name" value="SHUGOSHIN C-TERMINAL DOMAIN-CONTAINING PROTEIN"/>
    <property type="match status" value="1"/>
</dbReference>
<gene>
    <name evidence="3" type="ORF">TAV2_LOCUS17059</name>
</gene>
<feature type="region of interest" description="Disordered" evidence="2">
    <location>
        <begin position="409"/>
        <end position="445"/>
    </location>
</feature>
<feature type="compositionally biased region" description="Basic and acidic residues" evidence="2">
    <location>
        <begin position="344"/>
        <end position="371"/>
    </location>
</feature>
<feature type="compositionally biased region" description="Basic and acidic residues" evidence="2">
    <location>
        <begin position="422"/>
        <end position="437"/>
    </location>
</feature>
<evidence type="ECO:0000256" key="2">
    <source>
        <dbReference type="SAM" id="MobiDB-lite"/>
    </source>
</evidence>
<evidence type="ECO:0000313" key="4">
    <source>
        <dbReference type="Proteomes" id="UP000836841"/>
    </source>
</evidence>
<keyword evidence="4" id="KW-1185">Reference proteome</keyword>
<dbReference type="AlphaFoldDB" id="A0AAU9SNF0"/>
<feature type="coiled-coil region" evidence="1">
    <location>
        <begin position="126"/>
        <end position="181"/>
    </location>
</feature>
<sequence>RVRNIDAKNGKPHRRLQFTEQKRGKNKNKPPFFAFLSSFFASLRPWSENQNRFPATALSALMAEPETLAALKRAYADTILNTTKEAAARVLFSEKKARRYQQELMTVRDEALNTLVRLKQMYDSKVKETEMISLKQQQKVEELEAQLGEAEDIVGELRMELRELRDELKKLTNGQTHLQSDVEEGICWKTSGAAVSVVPEVSSSHERSGDVGSCIPAEQSVSFVANGIKNASLTRVNSIKRCSSKDNMDRCHYTLPSILTKRREAEGRTQMIHAVDRCVANGVLSSSVEVGGVNDDGVCVHKVSPCKIVETLEMSGCADASDSMSSVKDGDGKAPMVSQNSSQKDLKTSLREHESDRKSAVGETEAVKEDKESCEDMEVSASPLCEETPALAVNKNRCIKYTFKRKRKKEASSNLEEDSSFEESKNRKQKTGEKDDGYLESLKPSFTSESSLDSLCVAQMNRQLVPFSEKSGFAAELVNQ</sequence>
<dbReference type="PANTHER" id="PTHR34778">
    <property type="entry name" value="OS02G0580700 PROTEIN"/>
    <property type="match status" value="1"/>
</dbReference>
<dbReference type="EMBL" id="OU466861">
    <property type="protein sequence ID" value="CAH2067311.1"/>
    <property type="molecule type" value="Genomic_DNA"/>
</dbReference>
<accession>A0AAU9SNF0</accession>
<reference evidence="3 4" key="1">
    <citation type="submission" date="2022-03" db="EMBL/GenBank/DDBJ databases">
        <authorList>
            <person name="Nunn A."/>
            <person name="Chopra R."/>
            <person name="Nunn A."/>
            <person name="Contreras Garrido A."/>
        </authorList>
    </citation>
    <scope>NUCLEOTIDE SEQUENCE [LARGE SCALE GENOMIC DNA]</scope>
</reference>
<keyword evidence="1" id="KW-0175">Coiled coil</keyword>
<evidence type="ECO:0000313" key="3">
    <source>
        <dbReference type="EMBL" id="CAH2067311.1"/>
    </source>
</evidence>
<name>A0AAU9SNF0_THLAR</name>